<name>A0A2W5V0W5_9BACT</name>
<comment type="caution">
    <text evidence="1">The sequence shown here is derived from an EMBL/GenBank/DDBJ whole genome shotgun (WGS) entry which is preliminary data.</text>
</comment>
<proteinExistence type="predicted"/>
<accession>A0A2W5V0W5</accession>
<evidence type="ECO:0000313" key="2">
    <source>
        <dbReference type="Proteomes" id="UP000249061"/>
    </source>
</evidence>
<gene>
    <name evidence="1" type="ORF">DI536_22290</name>
</gene>
<sequence length="191" mass="21914">MSNHEFEDVIEQSIRVLHAHDGELDHRSAFVSLWRFQERGDCGFTHFRVLDILLERRATYRFPHDVHPAIDTLDDDAVNRDQGFKDDHFVYCDAGTSLWEQLKEELNGDDTKAPVDIPLGTLALHVARAAERAGELELIAAWFDYGPDLLFGDAAQTSPEALELKAIARRTNAPTREVEAWESPLRRWWFS</sequence>
<evidence type="ECO:0000313" key="1">
    <source>
        <dbReference type="EMBL" id="PZR09314.1"/>
    </source>
</evidence>
<dbReference type="AlphaFoldDB" id="A0A2W5V0W5"/>
<dbReference type="Proteomes" id="UP000249061">
    <property type="component" value="Unassembled WGS sequence"/>
</dbReference>
<protein>
    <submittedName>
        <fullName evidence="1">Uncharacterized protein</fullName>
    </submittedName>
</protein>
<reference evidence="1 2" key="1">
    <citation type="submission" date="2017-08" db="EMBL/GenBank/DDBJ databases">
        <title>Infants hospitalized years apart are colonized by the same room-sourced microbial strains.</title>
        <authorList>
            <person name="Brooks B."/>
            <person name="Olm M.R."/>
            <person name="Firek B.A."/>
            <person name="Baker R."/>
            <person name="Thomas B.C."/>
            <person name="Morowitz M.J."/>
            <person name="Banfield J.F."/>
        </authorList>
    </citation>
    <scope>NUCLEOTIDE SEQUENCE [LARGE SCALE GENOMIC DNA]</scope>
    <source>
        <strain evidence="1">S2_003_000_R2_14</strain>
    </source>
</reference>
<dbReference type="EMBL" id="QFQP01000021">
    <property type="protein sequence ID" value="PZR09314.1"/>
    <property type="molecule type" value="Genomic_DNA"/>
</dbReference>
<organism evidence="1 2">
    <name type="scientific">Archangium gephyra</name>
    <dbReference type="NCBI Taxonomy" id="48"/>
    <lineage>
        <taxon>Bacteria</taxon>
        <taxon>Pseudomonadati</taxon>
        <taxon>Myxococcota</taxon>
        <taxon>Myxococcia</taxon>
        <taxon>Myxococcales</taxon>
        <taxon>Cystobacterineae</taxon>
        <taxon>Archangiaceae</taxon>
        <taxon>Archangium</taxon>
    </lineage>
</organism>